<evidence type="ECO:0000313" key="3">
    <source>
        <dbReference type="Proteomes" id="UP000019116"/>
    </source>
</evidence>
<dbReference type="EnsemblPlants" id="TraesCS6A02G106100.1">
    <property type="protein sequence ID" value="TraesCS6A02G106100.1.cds1"/>
    <property type="gene ID" value="TraesCS6A02G106100"/>
</dbReference>
<organism evidence="2">
    <name type="scientific">Triticum aestivum</name>
    <name type="common">Wheat</name>
    <dbReference type="NCBI Taxonomy" id="4565"/>
    <lineage>
        <taxon>Eukaryota</taxon>
        <taxon>Viridiplantae</taxon>
        <taxon>Streptophyta</taxon>
        <taxon>Embryophyta</taxon>
        <taxon>Tracheophyta</taxon>
        <taxon>Spermatophyta</taxon>
        <taxon>Magnoliopsida</taxon>
        <taxon>Liliopsida</taxon>
        <taxon>Poales</taxon>
        <taxon>Poaceae</taxon>
        <taxon>BOP clade</taxon>
        <taxon>Pooideae</taxon>
        <taxon>Triticodae</taxon>
        <taxon>Triticeae</taxon>
        <taxon>Triticinae</taxon>
        <taxon>Triticum</taxon>
    </lineage>
</organism>
<proteinExistence type="predicted"/>
<keyword evidence="3" id="KW-1185">Reference proteome</keyword>
<sequence length="207" mass="21172">MPVGGPKSDIKVSTLGEVMAPEVQDIKYADVVALENHKAGRNAGAARNADDACMSDMVSLVAREANSHLHVGNVKQGAHTAHYSPICAGGTYMVATYKSYNATSCGSSPSRGVLVDEQRPGKRKGHDGAAPNGLATTRKAKGLGFSDGSEEKTDQETSHTAGDDGQGPLPGGLHGFSPGGLRVDENSATAAVLLNSPTGMSTARSGI</sequence>
<dbReference type="AlphaFoldDB" id="A0A3B6NLL9"/>
<dbReference type="Gramene" id="TraesCS6A02G106100.1">
    <property type="protein sequence ID" value="TraesCS6A02G106100.1.cds1"/>
    <property type="gene ID" value="TraesCS6A02G106100"/>
</dbReference>
<reference evidence="2" key="2">
    <citation type="submission" date="2018-10" db="UniProtKB">
        <authorList>
            <consortium name="EnsemblPlants"/>
        </authorList>
    </citation>
    <scope>IDENTIFICATION</scope>
</reference>
<dbReference type="Gramene" id="TraesCS6A03G0247200.1">
    <property type="protein sequence ID" value="TraesCS6A03G0247200.1.CDS1"/>
    <property type="gene ID" value="TraesCS6A03G0247200"/>
</dbReference>
<accession>A0A3B6NLL9</accession>
<feature type="compositionally biased region" description="Gly residues" evidence="1">
    <location>
        <begin position="164"/>
        <end position="178"/>
    </location>
</feature>
<evidence type="ECO:0000313" key="2">
    <source>
        <dbReference type="EnsemblPlants" id="TraesCS6A02G106100.1.cds1"/>
    </source>
</evidence>
<dbReference type="Proteomes" id="UP000019116">
    <property type="component" value="Chromosome 6A"/>
</dbReference>
<reference evidence="2" key="1">
    <citation type="submission" date="2018-08" db="EMBL/GenBank/DDBJ databases">
        <authorList>
            <person name="Rossello M."/>
        </authorList>
    </citation>
    <scope>NUCLEOTIDE SEQUENCE [LARGE SCALE GENOMIC DNA]</scope>
    <source>
        <strain evidence="2">cv. Chinese Spring</strain>
    </source>
</reference>
<evidence type="ECO:0000256" key="1">
    <source>
        <dbReference type="SAM" id="MobiDB-lite"/>
    </source>
</evidence>
<dbReference type="OMA" id="HYSPICA"/>
<name>A0A3B6NLL9_WHEAT</name>
<protein>
    <submittedName>
        <fullName evidence="2">Uncharacterized protein</fullName>
    </submittedName>
</protein>
<dbReference type="Gramene" id="TraesNOR6A03G03302210.1">
    <property type="protein sequence ID" value="TraesNOR6A03G03302210.1.CDS1"/>
    <property type="gene ID" value="TraesNOR6A03G03302210"/>
</dbReference>
<feature type="region of interest" description="Disordered" evidence="1">
    <location>
        <begin position="104"/>
        <end position="182"/>
    </location>
</feature>